<proteinExistence type="predicted"/>
<keyword evidence="2" id="KW-1185">Reference proteome</keyword>
<dbReference type="Proteomes" id="UP000183832">
    <property type="component" value="Unassembled WGS sequence"/>
</dbReference>
<evidence type="ECO:0000313" key="2">
    <source>
        <dbReference type="Proteomes" id="UP000183832"/>
    </source>
</evidence>
<sequence>MQGRETADIERHAKIRQSRRRHWQKEICGIELRWKRLENLRGECSVLVLVRVRSVIEEFSE</sequence>
<name>A0A1J1HI05_9DIPT</name>
<organism evidence="1 2">
    <name type="scientific">Clunio marinus</name>
    <dbReference type="NCBI Taxonomy" id="568069"/>
    <lineage>
        <taxon>Eukaryota</taxon>
        <taxon>Metazoa</taxon>
        <taxon>Ecdysozoa</taxon>
        <taxon>Arthropoda</taxon>
        <taxon>Hexapoda</taxon>
        <taxon>Insecta</taxon>
        <taxon>Pterygota</taxon>
        <taxon>Neoptera</taxon>
        <taxon>Endopterygota</taxon>
        <taxon>Diptera</taxon>
        <taxon>Nematocera</taxon>
        <taxon>Chironomoidea</taxon>
        <taxon>Chironomidae</taxon>
        <taxon>Clunio</taxon>
    </lineage>
</organism>
<protein>
    <submittedName>
        <fullName evidence="1">CLUMA_CG000905, isoform A</fullName>
    </submittedName>
</protein>
<dbReference type="EMBL" id="CVRI01000003">
    <property type="protein sequence ID" value="CRK87044.1"/>
    <property type="molecule type" value="Genomic_DNA"/>
</dbReference>
<evidence type="ECO:0000313" key="1">
    <source>
        <dbReference type="EMBL" id="CRK87044.1"/>
    </source>
</evidence>
<gene>
    <name evidence="1" type="ORF">CLUMA_CG000905</name>
</gene>
<dbReference type="AlphaFoldDB" id="A0A1J1HI05"/>
<accession>A0A1J1HI05</accession>
<reference evidence="1 2" key="1">
    <citation type="submission" date="2015-04" db="EMBL/GenBank/DDBJ databases">
        <authorList>
            <person name="Syromyatnikov M.Y."/>
            <person name="Popov V.N."/>
        </authorList>
    </citation>
    <scope>NUCLEOTIDE SEQUENCE [LARGE SCALE GENOMIC DNA]</scope>
</reference>